<dbReference type="SUPFAM" id="SSF51905">
    <property type="entry name" value="FAD/NAD(P)-binding domain"/>
    <property type="match status" value="1"/>
</dbReference>
<dbReference type="Proteomes" id="UP001215598">
    <property type="component" value="Unassembled WGS sequence"/>
</dbReference>
<reference evidence="1" key="1">
    <citation type="submission" date="2023-03" db="EMBL/GenBank/DDBJ databases">
        <title>Massive genome expansion in bonnet fungi (Mycena s.s.) driven by repeated elements and novel gene families across ecological guilds.</title>
        <authorList>
            <consortium name="Lawrence Berkeley National Laboratory"/>
            <person name="Harder C.B."/>
            <person name="Miyauchi S."/>
            <person name="Viragh M."/>
            <person name="Kuo A."/>
            <person name="Thoen E."/>
            <person name="Andreopoulos B."/>
            <person name="Lu D."/>
            <person name="Skrede I."/>
            <person name="Drula E."/>
            <person name="Henrissat B."/>
            <person name="Morin E."/>
            <person name="Kohler A."/>
            <person name="Barry K."/>
            <person name="LaButti K."/>
            <person name="Morin E."/>
            <person name="Salamov A."/>
            <person name="Lipzen A."/>
            <person name="Mereny Z."/>
            <person name="Hegedus B."/>
            <person name="Baldrian P."/>
            <person name="Stursova M."/>
            <person name="Weitz H."/>
            <person name="Taylor A."/>
            <person name="Grigoriev I.V."/>
            <person name="Nagy L.G."/>
            <person name="Martin F."/>
            <person name="Kauserud H."/>
        </authorList>
    </citation>
    <scope>NUCLEOTIDE SEQUENCE</scope>
    <source>
        <strain evidence="1">CBHHK182m</strain>
    </source>
</reference>
<comment type="caution">
    <text evidence="1">The sequence shown here is derived from an EMBL/GenBank/DDBJ whole genome shotgun (WGS) entry which is preliminary data.</text>
</comment>
<sequence>MAFSTFAVGGSALVFLVAGLVWQRTCKSAPPWHAELAAMLGQPRAKKLPGTAVVCGGSIAGSVTARILADHFERVILVDPEVDKIDEPKTRILQYNAFHVFLCLFVAGARRLWPNFDAEIQAAGGRFGSTKAGLHYSGIPIIFPPSFPETMTIRRPGAQRVIQKLLMQHPTATNITVIPGTVRGFNPSGDTSSIQSVLIRKTDGTQVSLNDVALVVDCTGPTQSGLKWLKSAGFALPENLRRSYSGNMRYTTINFTVTPELEAKLPIPGLSQDTIMIYANLPHSTFGCFLVGFSRIEENTMQVLFSDSGEGDSDMPRVASDVLPYLQRFPSHEPIPAWFFEVVALLCEQGDPVFYHTKISTQSYVEYHRVPARDLPSNFIAIGDATLQLNPIHGQGFAKIMLNGIALDALLRSLNTTSLPRDFSARYFKKNATYTGGLWDGTRLQDYAYPTCHPMEGETHDTGRFIRWFAAKLLAAATQDEEVATAMWKARHFLVADSALFAPTVLWKILWTSSRF</sequence>
<accession>A0AAD7K845</accession>
<evidence type="ECO:0000313" key="2">
    <source>
        <dbReference type="Proteomes" id="UP001215598"/>
    </source>
</evidence>
<dbReference type="InterPro" id="IPR036188">
    <property type="entry name" value="FAD/NAD-bd_sf"/>
</dbReference>
<evidence type="ECO:0008006" key="3">
    <source>
        <dbReference type="Google" id="ProtNLM"/>
    </source>
</evidence>
<organism evidence="1 2">
    <name type="scientific">Mycena metata</name>
    <dbReference type="NCBI Taxonomy" id="1033252"/>
    <lineage>
        <taxon>Eukaryota</taxon>
        <taxon>Fungi</taxon>
        <taxon>Dikarya</taxon>
        <taxon>Basidiomycota</taxon>
        <taxon>Agaricomycotina</taxon>
        <taxon>Agaricomycetes</taxon>
        <taxon>Agaricomycetidae</taxon>
        <taxon>Agaricales</taxon>
        <taxon>Marasmiineae</taxon>
        <taxon>Mycenaceae</taxon>
        <taxon>Mycena</taxon>
    </lineage>
</organism>
<name>A0AAD7K845_9AGAR</name>
<evidence type="ECO:0000313" key="1">
    <source>
        <dbReference type="EMBL" id="KAJ7779121.1"/>
    </source>
</evidence>
<proteinExistence type="predicted"/>
<dbReference type="EMBL" id="JARKIB010000006">
    <property type="protein sequence ID" value="KAJ7779121.1"/>
    <property type="molecule type" value="Genomic_DNA"/>
</dbReference>
<dbReference type="Gene3D" id="3.50.50.60">
    <property type="entry name" value="FAD/NAD(P)-binding domain"/>
    <property type="match status" value="1"/>
</dbReference>
<dbReference type="AlphaFoldDB" id="A0AAD7K845"/>
<protein>
    <recommendedName>
        <fullName evidence="3">FAD/NAD(P)-binding domain-containing protein</fullName>
    </recommendedName>
</protein>
<keyword evidence="2" id="KW-1185">Reference proteome</keyword>
<gene>
    <name evidence="1" type="ORF">B0H16DRAFT_1878699</name>
</gene>